<dbReference type="Proteomes" id="UP000005726">
    <property type="component" value="Unassembled WGS sequence"/>
</dbReference>
<feature type="transmembrane region" description="Helical" evidence="1">
    <location>
        <begin position="154"/>
        <end position="174"/>
    </location>
</feature>
<gene>
    <name evidence="2" type="ORF">REG_1085</name>
</gene>
<feature type="transmembrane region" description="Helical" evidence="1">
    <location>
        <begin position="18"/>
        <end position="36"/>
    </location>
</feature>
<evidence type="ECO:0000313" key="3">
    <source>
        <dbReference type="Proteomes" id="UP000005726"/>
    </source>
</evidence>
<organism evidence="2 3">
    <name type="scientific">Candidatus Regiella insecticola LSR1</name>
    <dbReference type="NCBI Taxonomy" id="663321"/>
    <lineage>
        <taxon>Bacteria</taxon>
        <taxon>Pseudomonadati</taxon>
        <taxon>Pseudomonadota</taxon>
        <taxon>Gammaproteobacteria</taxon>
        <taxon>Enterobacterales</taxon>
        <taxon>Enterobacteriaceae</taxon>
        <taxon>aphid secondary symbionts</taxon>
        <taxon>Candidatus Regiella</taxon>
    </lineage>
</organism>
<keyword evidence="1" id="KW-1133">Transmembrane helix</keyword>
<protein>
    <recommendedName>
        <fullName evidence="4">Sulfatase N-terminal domain-containing protein</fullName>
    </recommendedName>
</protein>
<dbReference type="HOGENOM" id="CLU_770945_0_0_6"/>
<sequence length="359" mass="40277">MLKEKYLKFKEQGIAQECLLVSLCFFLLVWVLFVATPFDIVAANSEEFTSVPGISILWHGLFYALSALISLVVLYVLISFTFKKYIRKFLLFTLIAFSLSVWLNSTFLTGVYGEFNGRDNLQIAPFGLLNWIQIGAFLIIFALAIYFSNRTKIFIYIIASIFLISFSVSTINIASKLSEKKIKQGSEKKFFTYSKNNPNLLFILLDEYQSDYFSEILDDKLKGNLNGFIWFKDAASNFPTTIVAVAAMLTGDIYDNTVDILDFFKASSDHSIAKKFPGGQVNHTPGSDILDLFGNLLGDTDPALSGARNPHVLYVNEGCCAPGALTPHNELRFPKRSILSCWILNAFSQGRHSTLNCIQ</sequence>
<reference evidence="2" key="1">
    <citation type="journal article" date="2009" name="Environ. Microbiol.">
        <title>Dynamics of genome evolution in facultative symbionts of aphids.</title>
        <authorList>
            <person name="Degnan P.H."/>
            <person name="Leonardo T.E."/>
            <person name="Cass B.N."/>
            <person name="Hurwitz B."/>
            <person name="Stern D."/>
            <person name="Gibbs R.A."/>
            <person name="Richards S."/>
            <person name="Moran N.A."/>
        </authorList>
    </citation>
    <scope>NUCLEOTIDE SEQUENCE [LARGE SCALE GENOMIC DNA]</scope>
    <source>
        <strain evidence="2">LSR1</strain>
    </source>
</reference>
<keyword evidence="1" id="KW-0812">Transmembrane</keyword>
<proteinExistence type="predicted"/>
<evidence type="ECO:0000313" key="2">
    <source>
        <dbReference type="EMBL" id="EFL91642.1"/>
    </source>
</evidence>
<feature type="transmembrane region" description="Helical" evidence="1">
    <location>
        <begin position="56"/>
        <end position="77"/>
    </location>
</feature>
<feature type="transmembrane region" description="Helical" evidence="1">
    <location>
        <begin position="89"/>
        <end position="108"/>
    </location>
</feature>
<dbReference type="EMBL" id="GL379592">
    <property type="protein sequence ID" value="EFL91642.1"/>
    <property type="molecule type" value="Genomic_DNA"/>
</dbReference>
<evidence type="ECO:0008006" key="4">
    <source>
        <dbReference type="Google" id="ProtNLM"/>
    </source>
</evidence>
<accession>E0WSV7</accession>
<dbReference type="AlphaFoldDB" id="E0WSV7"/>
<keyword evidence="1" id="KW-0472">Membrane</keyword>
<name>E0WSV7_9ENTR</name>
<keyword evidence="3" id="KW-1185">Reference proteome</keyword>
<dbReference type="RefSeq" id="WP_006704808.1">
    <property type="nucleotide sequence ID" value="NZ_CAWLGB010000004.1"/>
</dbReference>
<evidence type="ECO:0000256" key="1">
    <source>
        <dbReference type="SAM" id="Phobius"/>
    </source>
</evidence>
<feature type="transmembrane region" description="Helical" evidence="1">
    <location>
        <begin position="128"/>
        <end position="147"/>
    </location>
</feature>